<organism evidence="10 11">
    <name type="scientific">Phakopsora pachyrhizi</name>
    <name type="common">Asian soybean rust disease fungus</name>
    <dbReference type="NCBI Taxonomy" id="170000"/>
    <lineage>
        <taxon>Eukaryota</taxon>
        <taxon>Fungi</taxon>
        <taxon>Dikarya</taxon>
        <taxon>Basidiomycota</taxon>
        <taxon>Pucciniomycotina</taxon>
        <taxon>Pucciniomycetes</taxon>
        <taxon>Pucciniales</taxon>
        <taxon>Phakopsoraceae</taxon>
        <taxon>Phakopsora</taxon>
    </lineage>
</organism>
<evidence type="ECO:0000256" key="7">
    <source>
        <dbReference type="ARBA" id="ARBA00022989"/>
    </source>
</evidence>
<keyword evidence="11" id="KW-1185">Reference proteome</keyword>
<comment type="similarity">
    <text evidence="2">Belongs to the oligopeptide OPT transporter family.</text>
</comment>
<keyword evidence="8 9" id="KW-0472">Membrane</keyword>
<feature type="transmembrane region" description="Helical" evidence="9">
    <location>
        <begin position="175"/>
        <end position="195"/>
    </location>
</feature>
<dbReference type="InterPro" id="IPR004813">
    <property type="entry name" value="OPT"/>
</dbReference>
<keyword evidence="4 9" id="KW-0812">Transmembrane</keyword>
<dbReference type="AlphaFoldDB" id="A0AAV0AVJ4"/>
<comment type="subcellular location">
    <subcellularLocation>
        <location evidence="1">Membrane</location>
        <topology evidence="1">Multi-pass membrane protein</topology>
    </subcellularLocation>
</comment>
<evidence type="ECO:0000313" key="11">
    <source>
        <dbReference type="Proteomes" id="UP001153365"/>
    </source>
</evidence>
<keyword evidence="6" id="KW-0653">Protein transport</keyword>
<feature type="transmembrane region" description="Helical" evidence="9">
    <location>
        <begin position="346"/>
        <end position="365"/>
    </location>
</feature>
<evidence type="ECO:0000256" key="4">
    <source>
        <dbReference type="ARBA" id="ARBA00022692"/>
    </source>
</evidence>
<keyword evidence="3" id="KW-0813">Transport</keyword>
<accession>A0AAV0AVJ4</accession>
<feature type="transmembrane region" description="Helical" evidence="9">
    <location>
        <begin position="687"/>
        <end position="720"/>
    </location>
</feature>
<reference evidence="10" key="1">
    <citation type="submission" date="2022-06" db="EMBL/GenBank/DDBJ databases">
        <authorList>
            <consortium name="SYNGENTA / RWTH Aachen University"/>
        </authorList>
    </citation>
    <scope>NUCLEOTIDE SEQUENCE</scope>
</reference>
<dbReference type="PANTHER" id="PTHR22601">
    <property type="entry name" value="ISP4 LIKE PROTEIN"/>
    <property type="match status" value="1"/>
</dbReference>
<feature type="transmembrane region" description="Helical" evidence="9">
    <location>
        <begin position="655"/>
        <end position="675"/>
    </location>
</feature>
<feature type="transmembrane region" description="Helical" evidence="9">
    <location>
        <begin position="473"/>
        <end position="492"/>
    </location>
</feature>
<evidence type="ECO:0000256" key="2">
    <source>
        <dbReference type="ARBA" id="ARBA00008807"/>
    </source>
</evidence>
<protein>
    <submittedName>
        <fullName evidence="10">Oligopeptide transporter</fullName>
    </submittedName>
</protein>
<evidence type="ECO:0000256" key="8">
    <source>
        <dbReference type="ARBA" id="ARBA00023136"/>
    </source>
</evidence>
<name>A0AAV0AVJ4_PHAPC</name>
<feature type="transmembrane region" description="Helical" evidence="9">
    <location>
        <begin position="274"/>
        <end position="299"/>
    </location>
</feature>
<evidence type="ECO:0000313" key="10">
    <source>
        <dbReference type="EMBL" id="CAH7671794.1"/>
    </source>
</evidence>
<dbReference type="EMBL" id="CALTRL010001255">
    <property type="protein sequence ID" value="CAH7671794.1"/>
    <property type="molecule type" value="Genomic_DNA"/>
</dbReference>
<dbReference type="Proteomes" id="UP001153365">
    <property type="component" value="Unassembled WGS sequence"/>
</dbReference>
<gene>
    <name evidence="10" type="ORF">PPACK8108_LOCUS6611</name>
</gene>
<feature type="transmembrane region" description="Helical" evidence="9">
    <location>
        <begin position="732"/>
        <end position="755"/>
    </location>
</feature>
<feature type="transmembrane region" description="Helical" evidence="9">
    <location>
        <begin position="231"/>
        <end position="253"/>
    </location>
</feature>
<dbReference type="Pfam" id="PF03169">
    <property type="entry name" value="OPT"/>
    <property type="match status" value="1"/>
</dbReference>
<dbReference type="GO" id="GO:0016020">
    <property type="term" value="C:membrane"/>
    <property type="evidence" value="ECO:0007669"/>
    <property type="project" value="UniProtKB-SubCell"/>
</dbReference>
<evidence type="ECO:0000256" key="9">
    <source>
        <dbReference type="SAM" id="Phobius"/>
    </source>
</evidence>
<evidence type="ECO:0000256" key="3">
    <source>
        <dbReference type="ARBA" id="ARBA00022448"/>
    </source>
</evidence>
<sequence length="806" mass="89207">MESKKGYTSVDKTEEDVLEQDFYGSYPGLSPIQEEIEEYSPTNSYHPGNLRKFEVEEIKNLKVNSPDIDTSLQPFTNFKLHNEKEQISEPNSKDELFPLTDDPLANVLTVRSFLVGLLEGALGAAITQLFMFKPINLHIQPLFLQITCMLLGRLFALIPGPKWWNPGPFGLKETVFAAIMSTTASGGALAIEMIVTQDLFFNRVTRLPVAFMILFSSQMIGYGWAGLLQPILVYPAKLTFPHVLPSAALFYSMSGDGKRTKDQMKFFKKIFGAIAIYEIFPSYIMPALQGISLFCLASPKSPLVTNLFGGVEPQEGLGFLSLSLDWSFIGHWGPLFLPLLSQLHRIAGLIIALFIFSLSYTNSWFSGGISRSFPFLSVSLLSANGTEYPIRKVIGLDGVKDSATVNDIGLPFYTSTYVVSQLLMTISAGSALSHVFLHQWDVVYDALRARESSENQDPHRLIVKASYRDFPNLFFIGISGFAIAIAIAASIIEHSDISVLGLLVAIGISSFMTLAVAFVAGVTGSYIRLGGAIPMIGGFLYPGNTFGNMWFSTGSTVHQAVHMLNDLKLGQYMHMPPIYVVLAQIFGTILGLIINVPLMFSIVSSQRNVLLLPHGNGVFSGLIFQEMQAHAVRKVESSLIWGAFSEELYSHGKKYFIIPLSLAIGFLLPCVFFLADKIFPNRYLDSVNIPLLAGFIGSAPHGVTAGNTVNIIVGLISQFWLRKYHSGWFKKYNYVLSAALDGGTQVTIFCISLFFQGVIVPKLQMPNYFLNPSRPTPKDYCYLKPTNSRLEVEETFIFNTDNKLDM</sequence>
<dbReference type="GO" id="GO:0035673">
    <property type="term" value="F:oligopeptide transmembrane transporter activity"/>
    <property type="evidence" value="ECO:0007669"/>
    <property type="project" value="InterPro"/>
</dbReference>
<dbReference type="NCBIfam" id="TIGR00728">
    <property type="entry name" value="OPT_sfam"/>
    <property type="match status" value="1"/>
</dbReference>
<feature type="transmembrane region" description="Helical" evidence="9">
    <location>
        <begin position="207"/>
        <end position="225"/>
    </location>
</feature>
<evidence type="ECO:0000256" key="6">
    <source>
        <dbReference type="ARBA" id="ARBA00022927"/>
    </source>
</evidence>
<dbReference type="InterPro" id="IPR004648">
    <property type="entry name" value="Oligpept_transpt"/>
</dbReference>
<comment type="caution">
    <text evidence="10">The sequence shown here is derived from an EMBL/GenBank/DDBJ whole genome shotgun (WGS) entry which is preliminary data.</text>
</comment>
<keyword evidence="7 9" id="KW-1133">Transmembrane helix</keyword>
<feature type="transmembrane region" description="Helical" evidence="9">
    <location>
        <begin position="526"/>
        <end position="543"/>
    </location>
</feature>
<feature type="transmembrane region" description="Helical" evidence="9">
    <location>
        <begin position="142"/>
        <end position="160"/>
    </location>
</feature>
<feature type="transmembrane region" description="Helical" evidence="9">
    <location>
        <begin position="499"/>
        <end position="520"/>
    </location>
</feature>
<proteinExistence type="inferred from homology"/>
<keyword evidence="5" id="KW-0571">Peptide transport</keyword>
<evidence type="ECO:0000256" key="1">
    <source>
        <dbReference type="ARBA" id="ARBA00004141"/>
    </source>
</evidence>
<dbReference type="GO" id="GO:0015031">
    <property type="term" value="P:protein transport"/>
    <property type="evidence" value="ECO:0007669"/>
    <property type="project" value="UniProtKB-KW"/>
</dbReference>
<evidence type="ECO:0000256" key="5">
    <source>
        <dbReference type="ARBA" id="ARBA00022856"/>
    </source>
</evidence>
<feature type="transmembrane region" description="Helical" evidence="9">
    <location>
        <begin position="578"/>
        <end position="603"/>
    </location>
</feature>
<feature type="transmembrane region" description="Helical" evidence="9">
    <location>
        <begin position="319"/>
        <end position="339"/>
    </location>
</feature>